<gene>
    <name evidence="1" type="ORF">VHEMI08126</name>
</gene>
<dbReference type="PANTHER" id="PTHR42070">
    <property type="entry name" value="FILAMENT ASSOCIATED PROTEIN, PUTATIVE (AFU_ORTHOLOGUE AFUA_8G06630)-RELATED"/>
    <property type="match status" value="1"/>
</dbReference>
<evidence type="ECO:0000313" key="1">
    <source>
        <dbReference type="EMBL" id="CEJ92475.1"/>
    </source>
</evidence>
<dbReference type="OrthoDB" id="28335at2759"/>
<accession>A0A0A1TMM5</accession>
<protein>
    <recommendedName>
        <fullName evidence="3">BZIP domain-containing protein</fullName>
    </recommendedName>
</protein>
<dbReference type="HOGENOM" id="CLU_060781_2_0_1"/>
<dbReference type="EMBL" id="CDHN01000004">
    <property type="protein sequence ID" value="CEJ92475.1"/>
    <property type="molecule type" value="Genomic_DNA"/>
</dbReference>
<dbReference type="Gene3D" id="1.20.5.170">
    <property type="match status" value="1"/>
</dbReference>
<dbReference type="STRING" id="1531966.A0A0A1TMM5"/>
<dbReference type="SUPFAM" id="SSF57959">
    <property type="entry name" value="Leucine zipper domain"/>
    <property type="match status" value="1"/>
</dbReference>
<dbReference type="AlphaFoldDB" id="A0A0A1TMM5"/>
<name>A0A0A1TMM5_9HYPO</name>
<dbReference type="CDD" id="cd14688">
    <property type="entry name" value="bZIP_YAP"/>
    <property type="match status" value="1"/>
</dbReference>
<dbReference type="GO" id="GO:0003700">
    <property type="term" value="F:DNA-binding transcription factor activity"/>
    <property type="evidence" value="ECO:0007669"/>
    <property type="project" value="InterPro"/>
</dbReference>
<reference evidence="1 2" key="1">
    <citation type="journal article" date="2015" name="Genome Announc.">
        <title>Draft Genome Sequence and Gene Annotation of the Entomopathogenic Fungus Verticillium hemipterigenum.</title>
        <authorList>
            <person name="Horn F."/>
            <person name="Habel A."/>
            <person name="Scharf D.H."/>
            <person name="Dworschak J."/>
            <person name="Brakhage A.A."/>
            <person name="Guthke R."/>
            <person name="Hertweck C."/>
            <person name="Linde J."/>
        </authorList>
    </citation>
    <scope>NUCLEOTIDE SEQUENCE [LARGE SCALE GENOMIC DNA]</scope>
</reference>
<dbReference type="PANTHER" id="PTHR42070:SF1">
    <property type="entry name" value="FILAMENT ASSOCIATED PROTEIN, PUTATIVE (AFU_ORTHOLOGUE AFUA_8G06630)-RELATED"/>
    <property type="match status" value="1"/>
</dbReference>
<evidence type="ECO:0000313" key="2">
    <source>
        <dbReference type="Proteomes" id="UP000039046"/>
    </source>
</evidence>
<evidence type="ECO:0008006" key="3">
    <source>
        <dbReference type="Google" id="ProtNLM"/>
    </source>
</evidence>
<dbReference type="Proteomes" id="UP000039046">
    <property type="component" value="Unassembled WGS sequence"/>
</dbReference>
<organism evidence="1 2">
    <name type="scientific">[Torrubiella] hemipterigena</name>
    <dbReference type="NCBI Taxonomy" id="1531966"/>
    <lineage>
        <taxon>Eukaryota</taxon>
        <taxon>Fungi</taxon>
        <taxon>Dikarya</taxon>
        <taxon>Ascomycota</taxon>
        <taxon>Pezizomycotina</taxon>
        <taxon>Sordariomycetes</taxon>
        <taxon>Hypocreomycetidae</taxon>
        <taxon>Hypocreales</taxon>
        <taxon>Clavicipitaceae</taxon>
        <taxon>Clavicipitaceae incertae sedis</taxon>
        <taxon>'Torrubiella' clade</taxon>
    </lineage>
</organism>
<sequence length="247" mass="26890">MPFKVKPADLNEKNRECQRRSRARRKALIEDLSQEVARFRSEGVSATVEMQEAAKAISLENQCLRALLAWHGISQAEVDQALASAQYLLPRLSEHDERLPLQPKTVAAVATSVSSVSSDEQAQSISPDIDFLHMSPAATASPAVHHGHNLRSHPVPSMDSYDTLSAVSSYPMLPEPLAMHPFTMEPFTMTTNHEGGQEMPCDAAADILIQIPGTQDPGMTRAALGCIGNTSCSVKNSAVFRLIDEMN</sequence>
<proteinExistence type="predicted"/>
<keyword evidence="2" id="KW-1185">Reference proteome</keyword>
<dbReference type="InterPro" id="IPR046347">
    <property type="entry name" value="bZIP_sf"/>
</dbReference>